<protein>
    <submittedName>
        <fullName evidence="1">Uncharacterized protein</fullName>
    </submittedName>
</protein>
<dbReference type="Proteomes" id="UP001153331">
    <property type="component" value="Unassembled WGS sequence"/>
</dbReference>
<accession>A0ACC2HYL3</accession>
<proteinExistence type="predicted"/>
<comment type="caution">
    <text evidence="1">The sequence shown here is derived from an EMBL/GenBank/DDBJ whole genome shotgun (WGS) entry which is preliminary data.</text>
</comment>
<name>A0ACC2HYL3_9PLEO</name>
<reference evidence="1" key="1">
    <citation type="submission" date="2022-11" db="EMBL/GenBank/DDBJ databases">
        <title>Genome Sequence of Boeremia exigua.</title>
        <authorList>
            <person name="Buettner E."/>
        </authorList>
    </citation>
    <scope>NUCLEOTIDE SEQUENCE</scope>
    <source>
        <strain evidence="1">CU02</strain>
    </source>
</reference>
<gene>
    <name evidence="1" type="ORF">OPT61_g8340</name>
</gene>
<evidence type="ECO:0000313" key="1">
    <source>
        <dbReference type="EMBL" id="KAJ8108201.1"/>
    </source>
</evidence>
<dbReference type="EMBL" id="JAPHNI010000786">
    <property type="protein sequence ID" value="KAJ8108201.1"/>
    <property type="molecule type" value="Genomic_DNA"/>
</dbReference>
<organism evidence="1 2">
    <name type="scientific">Boeremia exigua</name>
    <dbReference type="NCBI Taxonomy" id="749465"/>
    <lineage>
        <taxon>Eukaryota</taxon>
        <taxon>Fungi</taxon>
        <taxon>Dikarya</taxon>
        <taxon>Ascomycota</taxon>
        <taxon>Pezizomycotina</taxon>
        <taxon>Dothideomycetes</taxon>
        <taxon>Pleosporomycetidae</taxon>
        <taxon>Pleosporales</taxon>
        <taxon>Pleosporineae</taxon>
        <taxon>Didymellaceae</taxon>
        <taxon>Boeremia</taxon>
    </lineage>
</organism>
<evidence type="ECO:0000313" key="2">
    <source>
        <dbReference type="Proteomes" id="UP001153331"/>
    </source>
</evidence>
<keyword evidence="2" id="KW-1185">Reference proteome</keyword>
<sequence length="813" mass="91782">MPAPSPLPTFLYKILPSAPPSPLPDRLPLSELDRKDGFIHLSTSEQVPGTADRFFGDFTELWLLKIKYSVLEAGTDANGSANAANKAWIQWDEVGHGAFAHFYGGDLGNGNVHEAVKVEKKGTWAESLNLEWNAGFLYRADFTEVPMYNTLSKDSRPATVTATRSTARIPGTVLRQGKHFVVPVMDQANAESELCFRCGPIFSSTDAQVLLSRHEPRDLMSMTCPICAIIEFHGTIHQRSVIEVESLIAANKRGERILNLTTFYENGDSGTLKLHMLPARDTEGQLHWTKRLSRSTLSVDSIAFLQEQYKLCLAQHKSCQRERNTRPTRLLRIESTLGSDDDANSLICLDDEPVACPYITLSHCWGHTQPLKLTKETEKELRVGISTAKLPKTFQEAVFDNLQDWATEAAAMRTVYAHAVLNIAATGADDSTVGLSFDRNPLAHQPFRVMADETHWVFPPDWTRYTISKSPLNRRAWVMQERFLSGRIIHFTVEGVYWDCATTKTTEVYRVEPPFRGLYDFVGLMWSKEMFMRYDFENTNNCEGSRAVDFEHEWSWYTSYRHLLSMYTKCGITKEADKLVAFNAIAQTLKSTIGVDTVCGMWRNLFIPELLWRVEIGAERFDPPILARWRAPSWSWASADFRVFDDFHGTRHAECDAHEQLVQVTRLDQEALPSGQLERASLILLGRLGHAKLSIGEDALTRPDPLATLSSTHAEGQIDSRFFTFDRMPQFPYEEELAFVALLRCCCMSSSDLHTRVESKSPMVEGLVLRRHAGASTSTPLYSRVGVMRLEGDEACAFYGEFENTEAEDIVLI</sequence>